<accession>A0ACB0I7P3</accession>
<keyword evidence="2" id="KW-1185">Reference proteome</keyword>
<protein>
    <submittedName>
        <fullName evidence="1">Uncharacterized protein</fullName>
    </submittedName>
</protein>
<dbReference type="Proteomes" id="UP001177021">
    <property type="component" value="Unassembled WGS sequence"/>
</dbReference>
<evidence type="ECO:0000313" key="2">
    <source>
        <dbReference type="Proteomes" id="UP001177021"/>
    </source>
</evidence>
<name>A0ACB0I7P3_TRIPR</name>
<evidence type="ECO:0000313" key="1">
    <source>
        <dbReference type="EMBL" id="CAJ2628077.1"/>
    </source>
</evidence>
<organism evidence="1 2">
    <name type="scientific">Trifolium pratense</name>
    <name type="common">Red clover</name>
    <dbReference type="NCBI Taxonomy" id="57577"/>
    <lineage>
        <taxon>Eukaryota</taxon>
        <taxon>Viridiplantae</taxon>
        <taxon>Streptophyta</taxon>
        <taxon>Embryophyta</taxon>
        <taxon>Tracheophyta</taxon>
        <taxon>Spermatophyta</taxon>
        <taxon>Magnoliopsida</taxon>
        <taxon>eudicotyledons</taxon>
        <taxon>Gunneridae</taxon>
        <taxon>Pentapetalae</taxon>
        <taxon>rosids</taxon>
        <taxon>fabids</taxon>
        <taxon>Fabales</taxon>
        <taxon>Fabaceae</taxon>
        <taxon>Papilionoideae</taxon>
        <taxon>50 kb inversion clade</taxon>
        <taxon>NPAAA clade</taxon>
        <taxon>Hologalegina</taxon>
        <taxon>IRL clade</taxon>
        <taxon>Trifolieae</taxon>
        <taxon>Trifolium</taxon>
    </lineage>
</organism>
<proteinExistence type="predicted"/>
<dbReference type="EMBL" id="CASHSV030000001">
    <property type="protein sequence ID" value="CAJ2628077.1"/>
    <property type="molecule type" value="Genomic_DNA"/>
</dbReference>
<gene>
    <name evidence="1" type="ORF">MILVUS5_LOCUS395</name>
</gene>
<reference evidence="1" key="1">
    <citation type="submission" date="2023-10" db="EMBL/GenBank/DDBJ databases">
        <authorList>
            <person name="Rodriguez Cubillos JULIANA M."/>
            <person name="De Vega J."/>
        </authorList>
    </citation>
    <scope>NUCLEOTIDE SEQUENCE</scope>
</reference>
<comment type="caution">
    <text evidence="1">The sequence shown here is derived from an EMBL/GenBank/DDBJ whole genome shotgun (WGS) entry which is preliminary data.</text>
</comment>
<sequence>MILSESSNNMQFQDGTTSTVGKVMNNLAHVMAISIVGLIGEEKKSMVVDQQKIIPYLHKTESGRVAKLEIFSHYFARQMGFADANEVPELCRLAQDYLRKSEGWKESIYHYLANGNDPNSLYEKLINEFERCILSYFAFHWNQASYIISQVLSTESQLKINLKNILLAATREYRFGRVTKKLKVARVFSTLVEEIKAIKAIKGDPQSCDLTDPIVDSERSPVLLLMGGGMGSGKSTVLKDVLNESFPPEAASNVVVVEADAFKESDVIYKALNSRGNHDEMLQSAELVHQSSTDAASSLLVTALNKGRDVIMDGTLSWEPFVEQTIAMARNIHKCKYRMGVGYKVAEDGTITENYWEQVNEAEEHQSETNCKRELHTRKPYRIVLVGVVCDGGLAVVRGIRRAIMTKRAVRVKSQLESHKRFANAFPSYCKLVDSAKLYCTNDIRGPPKKIEWKNDSHNLQLEAEVLKCLKMISSVNTDADSIYELYNEYNPTMRPGSVWNNIVLSPSKLNDQKELRESIQKIEKSIRKQ</sequence>